<dbReference type="Proteomes" id="UP000193240">
    <property type="component" value="Unassembled WGS sequence"/>
</dbReference>
<evidence type="ECO:0000256" key="4">
    <source>
        <dbReference type="ARBA" id="ARBA00023136"/>
    </source>
</evidence>
<dbReference type="PANTHER" id="PTHR33048:SF146">
    <property type="entry name" value="INTEGRAL MEMBRANE PROTEIN"/>
    <property type="match status" value="1"/>
</dbReference>
<feature type="transmembrane region" description="Helical" evidence="6">
    <location>
        <begin position="69"/>
        <end position="90"/>
    </location>
</feature>
<dbReference type="Pfam" id="PF20684">
    <property type="entry name" value="Fung_rhodopsin"/>
    <property type="match status" value="1"/>
</dbReference>
<comment type="subcellular location">
    <subcellularLocation>
        <location evidence="1">Membrane</location>
        <topology evidence="1">Multi-pass membrane protein</topology>
    </subcellularLocation>
</comment>
<evidence type="ECO:0000259" key="7">
    <source>
        <dbReference type="Pfam" id="PF20684"/>
    </source>
</evidence>
<evidence type="ECO:0000256" key="3">
    <source>
        <dbReference type="ARBA" id="ARBA00022989"/>
    </source>
</evidence>
<comment type="similarity">
    <text evidence="5">Belongs to the SAT4 family.</text>
</comment>
<feature type="transmembrane region" description="Helical" evidence="6">
    <location>
        <begin position="153"/>
        <end position="173"/>
    </location>
</feature>
<keyword evidence="4 6" id="KW-0472">Membrane</keyword>
<evidence type="ECO:0000256" key="6">
    <source>
        <dbReference type="SAM" id="Phobius"/>
    </source>
</evidence>
<reference evidence="8 9" key="1">
    <citation type="journal article" date="2017" name="Genome Announc.">
        <title>Genome sequence of the saprophytic ascomycete Epicoccum nigrum ICMP 19927 strain isolated from New Zealand.</title>
        <authorList>
            <person name="Fokin M."/>
            <person name="Fleetwood D."/>
            <person name="Weir B.S."/>
            <person name="Villas-Boas S.G."/>
        </authorList>
    </citation>
    <scope>NUCLEOTIDE SEQUENCE [LARGE SCALE GENOMIC DNA]</scope>
    <source>
        <strain evidence="8 9">ICMP 19927</strain>
    </source>
</reference>
<dbReference type="GO" id="GO:0016020">
    <property type="term" value="C:membrane"/>
    <property type="evidence" value="ECO:0007669"/>
    <property type="project" value="UniProtKB-SubCell"/>
</dbReference>
<dbReference type="PANTHER" id="PTHR33048">
    <property type="entry name" value="PTH11-LIKE INTEGRAL MEMBRANE PROTEIN (AFU_ORTHOLOGUE AFUA_5G11245)"/>
    <property type="match status" value="1"/>
</dbReference>
<dbReference type="InterPro" id="IPR049326">
    <property type="entry name" value="Rhodopsin_dom_fungi"/>
</dbReference>
<evidence type="ECO:0000256" key="2">
    <source>
        <dbReference type="ARBA" id="ARBA00022692"/>
    </source>
</evidence>
<dbReference type="InParanoid" id="A0A1Y2LTQ0"/>
<evidence type="ECO:0000256" key="1">
    <source>
        <dbReference type="ARBA" id="ARBA00004141"/>
    </source>
</evidence>
<evidence type="ECO:0000313" key="8">
    <source>
        <dbReference type="EMBL" id="OSS47294.1"/>
    </source>
</evidence>
<dbReference type="InterPro" id="IPR052337">
    <property type="entry name" value="SAT4-like"/>
</dbReference>
<protein>
    <recommendedName>
        <fullName evidence="7">Rhodopsin domain-containing protein</fullName>
    </recommendedName>
</protein>
<keyword evidence="9" id="KW-1185">Reference proteome</keyword>
<evidence type="ECO:0000313" key="9">
    <source>
        <dbReference type="Proteomes" id="UP000193240"/>
    </source>
</evidence>
<dbReference type="EMBL" id="KZ107849">
    <property type="protein sequence ID" value="OSS47294.1"/>
    <property type="molecule type" value="Genomic_DNA"/>
</dbReference>
<feature type="domain" description="Rhodopsin" evidence="7">
    <location>
        <begin position="5"/>
        <end position="193"/>
    </location>
</feature>
<dbReference type="OMA" id="AVIRTYC"/>
<name>A0A1Y2LTQ0_EPING</name>
<evidence type="ECO:0000256" key="5">
    <source>
        <dbReference type="ARBA" id="ARBA00038359"/>
    </source>
</evidence>
<organism evidence="8 9">
    <name type="scientific">Epicoccum nigrum</name>
    <name type="common">Soil fungus</name>
    <name type="synonym">Epicoccum purpurascens</name>
    <dbReference type="NCBI Taxonomy" id="105696"/>
    <lineage>
        <taxon>Eukaryota</taxon>
        <taxon>Fungi</taxon>
        <taxon>Dikarya</taxon>
        <taxon>Ascomycota</taxon>
        <taxon>Pezizomycotina</taxon>
        <taxon>Dothideomycetes</taxon>
        <taxon>Pleosporomycetidae</taxon>
        <taxon>Pleosporales</taxon>
        <taxon>Pleosporineae</taxon>
        <taxon>Didymellaceae</taxon>
        <taxon>Epicoccum</taxon>
    </lineage>
</organism>
<feature type="transmembrane region" description="Helical" evidence="6">
    <location>
        <begin position="122"/>
        <end position="141"/>
    </location>
</feature>
<gene>
    <name evidence="8" type="ORF">B5807_09922</name>
</gene>
<keyword evidence="3 6" id="KW-1133">Transmembrane helix</keyword>
<keyword evidence="2 6" id="KW-0812">Transmembrane</keyword>
<proteinExistence type="inferred from homology"/>
<accession>A0A1Y2LTQ0</accession>
<sequence>MATLVSIGVKHGYGIRLEDIIELNERKLALKFTYISPSPSILASTSGKISKVLFLLRLLGHSTTRRHRYFLFSVAAIMVALNIFTNGVILGQCSPIEKGWKPWIPGKCLSARWFDIGGRIQAVWNAFMNLVTALFPVYMVWRLQLKMSTKWVLTFLIGGGVFAAVATFVKVYYMRDMTKLTDMTYAWGPLALWYM</sequence>
<dbReference type="AlphaFoldDB" id="A0A1Y2LTQ0"/>